<feature type="transmembrane region" description="Helical" evidence="2">
    <location>
        <begin position="63"/>
        <end position="80"/>
    </location>
</feature>
<proteinExistence type="predicted"/>
<gene>
    <name evidence="3" type="ORF">SAMN04489717_0087</name>
</gene>
<dbReference type="OrthoDB" id="3831506at2"/>
<feature type="region of interest" description="Disordered" evidence="1">
    <location>
        <begin position="1"/>
        <end position="62"/>
    </location>
</feature>
<name>A0A1H1L3F7_9ACTN</name>
<keyword evidence="2" id="KW-0812">Transmembrane</keyword>
<dbReference type="AlphaFoldDB" id="A0A1H1L3F7"/>
<keyword evidence="4" id="KW-1185">Reference proteome</keyword>
<evidence type="ECO:0000256" key="1">
    <source>
        <dbReference type="SAM" id="MobiDB-lite"/>
    </source>
</evidence>
<keyword evidence="2" id="KW-1133">Transmembrane helix</keyword>
<evidence type="ECO:0000313" key="3">
    <source>
        <dbReference type="EMBL" id="SDR69066.1"/>
    </source>
</evidence>
<keyword evidence="2" id="KW-0472">Membrane</keyword>
<evidence type="ECO:0000256" key="2">
    <source>
        <dbReference type="SAM" id="Phobius"/>
    </source>
</evidence>
<evidence type="ECO:0008006" key="5">
    <source>
        <dbReference type="Google" id="ProtNLM"/>
    </source>
</evidence>
<accession>A0A1H1L3F7</accession>
<dbReference type="Proteomes" id="UP000198983">
    <property type="component" value="Chromosome I"/>
</dbReference>
<dbReference type="RefSeq" id="WP_092649498.1">
    <property type="nucleotide sequence ID" value="NZ_LT629732.1"/>
</dbReference>
<protein>
    <recommendedName>
        <fullName evidence="5">DUF4190 domain-containing protein</fullName>
    </recommendedName>
</protein>
<feature type="transmembrane region" description="Helical" evidence="2">
    <location>
        <begin position="86"/>
        <end position="104"/>
    </location>
</feature>
<feature type="compositionally biased region" description="Basic and acidic residues" evidence="1">
    <location>
        <begin position="7"/>
        <end position="58"/>
    </location>
</feature>
<organism evidence="3 4">
    <name type="scientific">Actinopolymorpha singaporensis</name>
    <dbReference type="NCBI Taxonomy" id="117157"/>
    <lineage>
        <taxon>Bacteria</taxon>
        <taxon>Bacillati</taxon>
        <taxon>Actinomycetota</taxon>
        <taxon>Actinomycetes</taxon>
        <taxon>Propionibacteriales</taxon>
        <taxon>Actinopolymorphaceae</taxon>
        <taxon>Actinopolymorpha</taxon>
    </lineage>
</organism>
<reference evidence="3 4" key="1">
    <citation type="submission" date="2016-10" db="EMBL/GenBank/DDBJ databases">
        <authorList>
            <person name="de Groot N.N."/>
        </authorList>
    </citation>
    <scope>NUCLEOTIDE SEQUENCE [LARGE SCALE GENOMIC DNA]</scope>
    <source>
        <strain evidence="3 4">DSM 22024</strain>
    </source>
</reference>
<evidence type="ECO:0000313" key="4">
    <source>
        <dbReference type="Proteomes" id="UP000198983"/>
    </source>
</evidence>
<feature type="transmembrane region" description="Helical" evidence="2">
    <location>
        <begin position="111"/>
        <end position="132"/>
    </location>
</feature>
<sequence length="159" mass="16868">MTAAAPRDPREPGDPNDPGDRRDPGDPRDPGEPRAAGEPRDPRDQYEPVEPPRPERPPRNRSGWLGLALAGAAFLASLLVAWTGAVLLAALGLALSVTGLVRAYRGRATNGAASAGGLVLAILTIALGFFWAHQAQPCLPLSQDTKKFSQCYEEHTGLL</sequence>
<dbReference type="EMBL" id="LT629732">
    <property type="protein sequence ID" value="SDR69066.1"/>
    <property type="molecule type" value="Genomic_DNA"/>
</dbReference>